<gene>
    <name evidence="2" type="ORF">SMN809_LOCUS25565</name>
</gene>
<evidence type="ECO:0000256" key="1">
    <source>
        <dbReference type="SAM" id="MobiDB-lite"/>
    </source>
</evidence>
<evidence type="ECO:0000313" key="3">
    <source>
        <dbReference type="Proteomes" id="UP000676336"/>
    </source>
</evidence>
<dbReference type="AlphaFoldDB" id="A0A8S2TYC6"/>
<feature type="non-terminal residue" evidence="2">
    <location>
        <position position="1"/>
    </location>
</feature>
<protein>
    <submittedName>
        <fullName evidence="2">Uncharacterized protein</fullName>
    </submittedName>
</protein>
<feature type="region of interest" description="Disordered" evidence="1">
    <location>
        <begin position="27"/>
        <end position="57"/>
    </location>
</feature>
<accession>A0A8S2TYC6</accession>
<sequence>QQQQQQQIQLQQQQLQQQQATRLMNMNINGHDRYHDSNPSRVLNNPMLYAQRQQQQR</sequence>
<name>A0A8S2TYC6_9BILA</name>
<evidence type="ECO:0000313" key="2">
    <source>
        <dbReference type="EMBL" id="CAF4288684.1"/>
    </source>
</evidence>
<organism evidence="2 3">
    <name type="scientific">Rotaria magnacalcarata</name>
    <dbReference type="NCBI Taxonomy" id="392030"/>
    <lineage>
        <taxon>Eukaryota</taxon>
        <taxon>Metazoa</taxon>
        <taxon>Spiralia</taxon>
        <taxon>Gnathifera</taxon>
        <taxon>Rotifera</taxon>
        <taxon>Eurotatoria</taxon>
        <taxon>Bdelloidea</taxon>
        <taxon>Philodinida</taxon>
        <taxon>Philodinidae</taxon>
        <taxon>Rotaria</taxon>
    </lineage>
</organism>
<feature type="non-terminal residue" evidence="2">
    <location>
        <position position="57"/>
    </location>
</feature>
<proteinExistence type="predicted"/>
<reference evidence="2" key="1">
    <citation type="submission" date="2021-02" db="EMBL/GenBank/DDBJ databases">
        <authorList>
            <person name="Nowell W R."/>
        </authorList>
    </citation>
    <scope>NUCLEOTIDE SEQUENCE</scope>
</reference>
<comment type="caution">
    <text evidence="2">The sequence shown here is derived from an EMBL/GenBank/DDBJ whole genome shotgun (WGS) entry which is preliminary data.</text>
</comment>
<dbReference type="EMBL" id="CAJOBI010034040">
    <property type="protein sequence ID" value="CAF4288684.1"/>
    <property type="molecule type" value="Genomic_DNA"/>
</dbReference>
<dbReference type="Proteomes" id="UP000676336">
    <property type="component" value="Unassembled WGS sequence"/>
</dbReference>